<feature type="chain" id="PRO_5036262345" evidence="1">
    <location>
        <begin position="20"/>
        <end position="113"/>
    </location>
</feature>
<reference evidence="2" key="1">
    <citation type="submission" date="2021-05" db="EMBL/GenBank/DDBJ databases">
        <authorList>
            <person name="Alioto T."/>
            <person name="Alioto T."/>
            <person name="Gomez Garrido J."/>
        </authorList>
    </citation>
    <scope>NUCLEOTIDE SEQUENCE</scope>
</reference>
<evidence type="ECO:0000256" key="1">
    <source>
        <dbReference type="SAM" id="SignalP"/>
    </source>
</evidence>
<dbReference type="AlphaFoldDB" id="A0A8D8W0N7"/>
<organism evidence="2">
    <name type="scientific">Cacopsylla melanoneura</name>
    <dbReference type="NCBI Taxonomy" id="428564"/>
    <lineage>
        <taxon>Eukaryota</taxon>
        <taxon>Metazoa</taxon>
        <taxon>Ecdysozoa</taxon>
        <taxon>Arthropoda</taxon>
        <taxon>Hexapoda</taxon>
        <taxon>Insecta</taxon>
        <taxon>Pterygota</taxon>
        <taxon>Neoptera</taxon>
        <taxon>Paraneoptera</taxon>
        <taxon>Hemiptera</taxon>
        <taxon>Sternorrhyncha</taxon>
        <taxon>Psylloidea</taxon>
        <taxon>Psyllidae</taxon>
        <taxon>Psyllinae</taxon>
        <taxon>Cacopsylla</taxon>
    </lineage>
</organism>
<keyword evidence="1" id="KW-0732">Signal</keyword>
<dbReference type="EMBL" id="HBUF01350137">
    <property type="protein sequence ID" value="CAG6713082.1"/>
    <property type="molecule type" value="Transcribed_RNA"/>
</dbReference>
<sequence length="113" mass="12813">MKTLICFIYLILNLRSIVGGNYYDITTVYRINTLEEADVNGEIFTTYLNTCAVAVVPQTNALGLPYQNKDKSLPDQIWHYPLKSATIPPLDVPFEKSQWKTLTSDETLVPLMV</sequence>
<name>A0A8D8W0N7_9HEMI</name>
<dbReference type="EMBL" id="HBUF01112782">
    <property type="protein sequence ID" value="CAG6640579.1"/>
    <property type="molecule type" value="Transcribed_RNA"/>
</dbReference>
<evidence type="ECO:0000313" key="2">
    <source>
        <dbReference type="EMBL" id="CAG6640579.1"/>
    </source>
</evidence>
<protein>
    <submittedName>
        <fullName evidence="2">Uncharacterized protein</fullName>
    </submittedName>
</protein>
<accession>A0A8D8W0N7</accession>
<proteinExistence type="predicted"/>
<feature type="signal peptide" evidence="1">
    <location>
        <begin position="1"/>
        <end position="19"/>
    </location>
</feature>